<dbReference type="SUPFAM" id="SSF55144">
    <property type="entry name" value="LigT-like"/>
    <property type="match status" value="1"/>
</dbReference>
<dbReference type="PANTHER" id="PTHR40037:SF1">
    <property type="entry name" value="PHOSPHOESTERASE SAOUHSC_00951-RELATED"/>
    <property type="match status" value="1"/>
</dbReference>
<dbReference type="Pfam" id="PF13563">
    <property type="entry name" value="2_5_RNA_ligase2"/>
    <property type="match status" value="1"/>
</dbReference>
<organism evidence="1">
    <name type="scientific">Leptolyngbya sp. NK1-12</name>
    <dbReference type="NCBI Taxonomy" id="2547451"/>
    <lineage>
        <taxon>Bacteria</taxon>
        <taxon>Bacillati</taxon>
        <taxon>Cyanobacteriota</taxon>
        <taxon>Cyanophyceae</taxon>
        <taxon>Leptolyngbyales</taxon>
        <taxon>Leptolyngbyaceae</taxon>
        <taxon>Leptolyngbya group</taxon>
        <taxon>Leptolyngbya</taxon>
    </lineage>
</organism>
<dbReference type="InterPro" id="IPR050580">
    <property type="entry name" value="2H_phosphoesterase_YjcG-like"/>
</dbReference>
<dbReference type="RefSeq" id="WP_316435139.1">
    <property type="nucleotide sequence ID" value="NZ_CP053586.1"/>
</dbReference>
<dbReference type="AlphaFoldDB" id="A0AA96WF61"/>
<dbReference type="Gene3D" id="3.90.1140.10">
    <property type="entry name" value="Cyclic phosphodiesterase"/>
    <property type="match status" value="1"/>
</dbReference>
<dbReference type="GO" id="GO:0016874">
    <property type="term" value="F:ligase activity"/>
    <property type="evidence" value="ECO:0007669"/>
    <property type="project" value="UniProtKB-KW"/>
</dbReference>
<gene>
    <name evidence="1" type="ORF">HJG54_11775</name>
</gene>
<protein>
    <submittedName>
        <fullName evidence="1">2'-5' RNA ligase family protein</fullName>
    </submittedName>
</protein>
<keyword evidence="1" id="KW-0436">Ligase</keyword>
<proteinExistence type="predicted"/>
<dbReference type="InterPro" id="IPR009097">
    <property type="entry name" value="Cyclic_Pdiesterase"/>
</dbReference>
<sequence>MIGVEAGQKRFFIALLPPVEVQQDAATIIEELGQRYRTSTAKAPPHITLQPPFLWAEVSTLENHLATFASHQSVIPIHLSGFGAFAPRVLYINVLPTPALLTVQTALSRKLETELGIVDPMAKRRPFAPHLTVASRNVTRQTFRQAWVELRSRQAEWQFVVERLTLLIHDGHRWQIQAEFPFAHRFPAL</sequence>
<dbReference type="EMBL" id="CP053586">
    <property type="protein sequence ID" value="WNZ23465.1"/>
    <property type="molecule type" value="Genomic_DNA"/>
</dbReference>
<evidence type="ECO:0000313" key="1">
    <source>
        <dbReference type="EMBL" id="WNZ23465.1"/>
    </source>
</evidence>
<reference evidence="1" key="1">
    <citation type="submission" date="2020-05" db="EMBL/GenBank/DDBJ databases">
        <authorList>
            <person name="Zhu T."/>
            <person name="Keshari N."/>
            <person name="Lu X."/>
        </authorList>
    </citation>
    <scope>NUCLEOTIDE SEQUENCE</scope>
    <source>
        <strain evidence="1">NK1-12</strain>
    </source>
</reference>
<name>A0AA96WF61_9CYAN</name>
<dbReference type="PANTHER" id="PTHR40037">
    <property type="entry name" value="PHOSPHOESTERASE YJCG-RELATED"/>
    <property type="match status" value="1"/>
</dbReference>
<accession>A0AA96WF61</accession>